<dbReference type="InterPro" id="IPR036047">
    <property type="entry name" value="F-box-like_dom_sf"/>
</dbReference>
<reference evidence="4" key="1">
    <citation type="journal article" date="2016" name="Genome Announc.">
        <title>Draft genome sequences of fungus Aspergillus calidoustus.</title>
        <authorList>
            <person name="Horn F."/>
            <person name="Linde J."/>
            <person name="Mattern D.J."/>
            <person name="Walther G."/>
            <person name="Guthke R."/>
            <person name="Scherlach K."/>
            <person name="Martin K."/>
            <person name="Brakhage A.A."/>
            <person name="Petzke L."/>
            <person name="Valiante V."/>
        </authorList>
    </citation>
    <scope>NUCLEOTIDE SEQUENCE [LARGE SCALE GENOMIC DNA]</scope>
    <source>
        <strain evidence="4">SF006504</strain>
    </source>
</reference>
<dbReference type="Pfam" id="PF00646">
    <property type="entry name" value="F-box"/>
    <property type="match status" value="1"/>
</dbReference>
<evidence type="ECO:0000313" key="4">
    <source>
        <dbReference type="Proteomes" id="UP000054771"/>
    </source>
</evidence>
<dbReference type="InterPro" id="IPR001810">
    <property type="entry name" value="F-box_dom"/>
</dbReference>
<dbReference type="AlphaFoldDB" id="A0A0U5FVQ3"/>
<sequence>MRKPMRKKSPAIHNALPKSLQDAKDTQLLKALSKPQRSPWPERKTDPWPRPLRITPKRRYRAASSSFFDTLPLELVDMILLQLDYTSLARLSATNTKAERFLKTRPYYKLVVENCYIFLAELRRIQFLSVPRAASIYHALWTAPQNTALCTIMVEEKYHISRDDILGNLLYLRSSERPKSLFVLEADVHSLAARLFGEERRVRCLDRWWTRELASSPLPFVDEERKQVEQGRLSN</sequence>
<evidence type="ECO:0000313" key="3">
    <source>
        <dbReference type="EMBL" id="CEL03395.1"/>
    </source>
</evidence>
<feature type="region of interest" description="Disordered" evidence="1">
    <location>
        <begin position="1"/>
        <end position="51"/>
    </location>
</feature>
<dbReference type="OrthoDB" id="2687876at2759"/>
<gene>
    <name evidence="3" type="ORF">ASPCAL04550</name>
</gene>
<feature type="domain" description="F-box" evidence="2">
    <location>
        <begin position="65"/>
        <end position="111"/>
    </location>
</feature>
<proteinExistence type="predicted"/>
<dbReference type="EMBL" id="CDMC01000003">
    <property type="protein sequence ID" value="CEL03395.1"/>
    <property type="molecule type" value="Genomic_DNA"/>
</dbReference>
<accession>A0A0U5FVQ3</accession>
<organism evidence="3 4">
    <name type="scientific">Aspergillus calidoustus</name>
    <dbReference type="NCBI Taxonomy" id="454130"/>
    <lineage>
        <taxon>Eukaryota</taxon>
        <taxon>Fungi</taxon>
        <taxon>Dikarya</taxon>
        <taxon>Ascomycota</taxon>
        <taxon>Pezizomycotina</taxon>
        <taxon>Eurotiomycetes</taxon>
        <taxon>Eurotiomycetidae</taxon>
        <taxon>Eurotiales</taxon>
        <taxon>Aspergillaceae</taxon>
        <taxon>Aspergillus</taxon>
        <taxon>Aspergillus subgen. Nidulantes</taxon>
    </lineage>
</organism>
<dbReference type="PROSITE" id="PS50181">
    <property type="entry name" value="FBOX"/>
    <property type="match status" value="1"/>
</dbReference>
<dbReference type="Proteomes" id="UP000054771">
    <property type="component" value="Unassembled WGS sequence"/>
</dbReference>
<evidence type="ECO:0000259" key="2">
    <source>
        <dbReference type="PROSITE" id="PS50181"/>
    </source>
</evidence>
<feature type="compositionally biased region" description="Basic residues" evidence="1">
    <location>
        <begin position="1"/>
        <end position="10"/>
    </location>
</feature>
<protein>
    <recommendedName>
        <fullName evidence="2">F-box domain-containing protein</fullName>
    </recommendedName>
</protein>
<keyword evidence="4" id="KW-1185">Reference proteome</keyword>
<dbReference type="SUPFAM" id="SSF81383">
    <property type="entry name" value="F-box domain"/>
    <property type="match status" value="1"/>
</dbReference>
<evidence type="ECO:0000256" key="1">
    <source>
        <dbReference type="SAM" id="MobiDB-lite"/>
    </source>
</evidence>
<name>A0A0U5FVQ3_ASPCI</name>